<dbReference type="SUPFAM" id="SSF48452">
    <property type="entry name" value="TPR-like"/>
    <property type="match status" value="1"/>
</dbReference>
<dbReference type="AlphaFoldDB" id="A0A7W2FNU0"/>
<evidence type="ECO:0000259" key="2">
    <source>
        <dbReference type="Pfam" id="PF13283"/>
    </source>
</evidence>
<dbReference type="Proteomes" id="UP000571701">
    <property type="component" value="Unassembled WGS sequence"/>
</dbReference>
<evidence type="ECO:0000313" key="4">
    <source>
        <dbReference type="Proteomes" id="UP000571701"/>
    </source>
</evidence>
<name>A0A7W2FNU0_9VIBR</name>
<reference evidence="3 4" key="1">
    <citation type="submission" date="2020-07" db="EMBL/GenBank/DDBJ databases">
        <title>Vibrio marinisediminis sp. nov., isolated from marine sediment.</title>
        <authorList>
            <person name="Ji X."/>
        </authorList>
    </citation>
    <scope>NUCLEOTIDE SEQUENCE [LARGE SCALE GENOMIC DNA]</scope>
    <source>
        <strain evidence="3 4">404</strain>
    </source>
</reference>
<protein>
    <recommendedName>
        <fullName evidence="2">Bacteriophage N4 adsorption protein A C-terminal domain-containing protein</fullName>
    </recommendedName>
</protein>
<dbReference type="Pfam" id="PF13283">
    <property type="entry name" value="NfrA_C"/>
    <property type="match status" value="1"/>
</dbReference>
<feature type="domain" description="Bacteriophage N4 adsorption protein A C-terminal" evidence="2">
    <location>
        <begin position="833"/>
        <end position="996"/>
    </location>
</feature>
<organism evidence="3 4">
    <name type="scientific">Vibrio marinisediminis</name>
    <dbReference type="NCBI Taxonomy" id="2758441"/>
    <lineage>
        <taxon>Bacteria</taxon>
        <taxon>Pseudomonadati</taxon>
        <taxon>Pseudomonadota</taxon>
        <taxon>Gammaproteobacteria</taxon>
        <taxon>Vibrionales</taxon>
        <taxon>Vibrionaceae</taxon>
        <taxon>Vibrio</taxon>
    </lineage>
</organism>
<sequence length="1013" mass="115990">MKLPQFKGLFYGMAIMLSLPVLASDNSETVSVYQGLSDSQYFRSYPYVDKAFRLEEKGDYRLALNELKNALNVVPKHAPFIRYELQLGLKAGLSVQELEATIGDLPEEEQQAELYQLRFDLVQEGKRLSSYEFNQLAKGLTQQQSQQLYLNLLYAIEKMHGQEEALEWSANQPEHYKSAPVERFEAYQLFSQKQYQQVVPLIENLSRSNQSNNKDMHYLMLSLLYLGRDDDAKSVVEQQNSTELEVLYLRNRAERLLNIRHYAEARSDLLQLQGLTSLSPQEQQQLAYIRSLDDLEMQNAKQNIRAFPECLQSVVNTLPQKGIEAAQQQLRKCDPNDSSNNWMNTAAKVKAYSLLEQQKFTSSRLEAKRKRILTDFYASRKNWQAVVELLQNPTDKREVKNLAIAYGNLNQSLDAAKAWLDLYKLDNDLSYIDLAAYNASLAQQPELESEIYRQAMLSQPEEFAVNQPLMKRAASLAYKDVSLFKVSDVAFLAGINGLVDPAIWVKQQQCLGLAGSVVHTSSFLLKAKAYCQAEEQVELAIATLAQAMEIQTAPNDHQLMARWLYQSKQYQDAINKWQKVNGDSLSQADRNNYIDSLVKVGAYQEANRYWQEYADETNVRWWELGIDLANAQDNNLLAQQRMRLAIEQTQSAPIAVKLADEYVLSHNDVALSELVDDVIDYDNSGHLSAALGYSLSSKEPILALPLLKNAASMERYQSDVSLWAQYADVAGSNGHKKQSKAIYKQMIDDLPLDREQLDYFQRAHRDVESGWKYNISGWLGESNGTAVPGYSDQAGSFFMVEEAKRYFDSDWFSTFAFRVAGAHSGEFDSDTDSWRSNQLDLGVEAKPWEDLNYFAKLGVKQGLDSDNNDTRAYIWLSADVFSNDDWSKRWQNDQDSWLYQLLYVDGVYYLDGKDDYSLYARYDLGYTFKAYEQNKQRATPYVFAQRSESSSSGRSFDDSRVGIGFSWAWDWKEDHYDGFSVNSEVGIEWQHIIENNNYIGSGDSFILRFSAYF</sequence>
<proteinExistence type="predicted"/>
<gene>
    <name evidence="3" type="ORF">H2O73_04100</name>
</gene>
<dbReference type="InterPro" id="IPR025137">
    <property type="entry name" value="NfrA_C"/>
</dbReference>
<evidence type="ECO:0000256" key="1">
    <source>
        <dbReference type="SAM" id="SignalP"/>
    </source>
</evidence>
<dbReference type="InterPro" id="IPR011990">
    <property type="entry name" value="TPR-like_helical_dom_sf"/>
</dbReference>
<comment type="caution">
    <text evidence="3">The sequence shown here is derived from an EMBL/GenBank/DDBJ whole genome shotgun (WGS) entry which is preliminary data.</text>
</comment>
<keyword evidence="1" id="KW-0732">Signal</keyword>
<dbReference type="EMBL" id="JACFYF010000001">
    <property type="protein sequence ID" value="MBA5761519.1"/>
    <property type="molecule type" value="Genomic_DNA"/>
</dbReference>
<feature type="chain" id="PRO_5030727455" description="Bacteriophage N4 adsorption protein A C-terminal domain-containing protein" evidence="1">
    <location>
        <begin position="24"/>
        <end position="1013"/>
    </location>
</feature>
<dbReference type="RefSeq" id="WP_182106791.1">
    <property type="nucleotide sequence ID" value="NZ_JACFYF010000001.1"/>
</dbReference>
<accession>A0A7W2FNU0</accession>
<feature type="signal peptide" evidence="1">
    <location>
        <begin position="1"/>
        <end position="23"/>
    </location>
</feature>
<evidence type="ECO:0000313" key="3">
    <source>
        <dbReference type="EMBL" id="MBA5761519.1"/>
    </source>
</evidence>
<keyword evidence="4" id="KW-1185">Reference proteome</keyword>